<dbReference type="InterPro" id="IPR012337">
    <property type="entry name" value="RNaseH-like_sf"/>
</dbReference>
<evidence type="ECO:0000313" key="3">
    <source>
        <dbReference type="EMBL" id="GMF63233.1"/>
    </source>
</evidence>
<evidence type="ECO:0000256" key="1">
    <source>
        <dbReference type="SAM" id="MobiDB-lite"/>
    </source>
</evidence>
<dbReference type="OrthoDB" id="115157at2759"/>
<dbReference type="SUPFAM" id="SSF53098">
    <property type="entry name" value="Ribonuclease H-like"/>
    <property type="match status" value="1"/>
</dbReference>
<dbReference type="InterPro" id="IPR036397">
    <property type="entry name" value="RNaseH_sf"/>
</dbReference>
<evidence type="ECO:0000259" key="2">
    <source>
        <dbReference type="PROSITE" id="PS50994"/>
    </source>
</evidence>
<dbReference type="GO" id="GO:0003676">
    <property type="term" value="F:nucleic acid binding"/>
    <property type="evidence" value="ECO:0007669"/>
    <property type="project" value="InterPro"/>
</dbReference>
<proteinExistence type="predicted"/>
<dbReference type="AlphaFoldDB" id="A0A9W6YGX8"/>
<dbReference type="InterPro" id="IPR050951">
    <property type="entry name" value="Retrovirus_Pol_polyprotein"/>
</dbReference>
<dbReference type="PANTHER" id="PTHR37984:SF5">
    <property type="entry name" value="PROTEIN NYNRIN-LIKE"/>
    <property type="match status" value="1"/>
</dbReference>
<dbReference type="PANTHER" id="PTHR37984">
    <property type="entry name" value="PROTEIN CBG26694"/>
    <property type="match status" value="1"/>
</dbReference>
<sequence>MARWLSFFAEYNFQVEYKPGRLNVVADALSRRPDNAVHKTDANAIGVVRTSTPSSSLLDDVRSAYANDADAKQLLNYFAAPSDKSRQKLAKHLRARLKFRITYEYYDAPTSGHPGREKTYLLLTRDFYWSHQYKWVRKYVRACEVCQRVKPAPFSEAPLQSLPTPSESWQSISMDFVFGLSPDNKRRTGIVVFVDRFSKMVHLAAVSAEVTGKQTARLFVDMVFRHHGMPIDIVSDRDPRFTARFWQEVFTPLGTQLSMSTADPPQTDGQTERVNRVLIDALKSYAHSFHHWSDCLPMAEFAINNSVHVSPRHTPFYVNALRHPRVPSVLGTVAPSLSGGGYPVLPKPNKHTDMTNISAVLTRALTARSPVNTSTVSTPGLNTKFSSKAVDFVQRQAGIGFVQDAIAASVDRQKLNADNNGRGNSNEFRVGSLVLLATQNLAKHAVSDFGASKPSAPRTEYPLRLHPSAVGQSLGA</sequence>
<evidence type="ECO:0000313" key="4">
    <source>
        <dbReference type="Proteomes" id="UP001165121"/>
    </source>
</evidence>
<dbReference type="InterPro" id="IPR041588">
    <property type="entry name" value="Integrase_H2C2"/>
</dbReference>
<dbReference type="Gene3D" id="3.30.420.10">
    <property type="entry name" value="Ribonuclease H-like superfamily/Ribonuclease H"/>
    <property type="match status" value="1"/>
</dbReference>
<feature type="region of interest" description="Disordered" evidence="1">
    <location>
        <begin position="449"/>
        <end position="476"/>
    </location>
</feature>
<feature type="domain" description="Integrase catalytic" evidence="2">
    <location>
        <begin position="159"/>
        <end position="323"/>
    </location>
</feature>
<comment type="caution">
    <text evidence="3">The sequence shown here is derived from an EMBL/GenBank/DDBJ whole genome shotgun (WGS) entry which is preliminary data.</text>
</comment>
<protein>
    <submittedName>
        <fullName evidence="3">Unnamed protein product</fullName>
    </submittedName>
</protein>
<gene>
    <name evidence="3" type="ORF">Pfra01_002761500</name>
</gene>
<name>A0A9W6YGX8_9STRA</name>
<dbReference type="Pfam" id="PF00665">
    <property type="entry name" value="rve"/>
    <property type="match status" value="1"/>
</dbReference>
<dbReference type="EMBL" id="BSXT01006876">
    <property type="protein sequence ID" value="GMF63233.1"/>
    <property type="molecule type" value="Genomic_DNA"/>
</dbReference>
<dbReference type="Pfam" id="PF17921">
    <property type="entry name" value="Integrase_H2C2"/>
    <property type="match status" value="1"/>
</dbReference>
<dbReference type="Proteomes" id="UP001165121">
    <property type="component" value="Unassembled WGS sequence"/>
</dbReference>
<reference evidence="3" key="1">
    <citation type="submission" date="2023-04" db="EMBL/GenBank/DDBJ databases">
        <title>Phytophthora fragariaefolia NBRC 109709.</title>
        <authorList>
            <person name="Ichikawa N."/>
            <person name="Sato H."/>
            <person name="Tonouchi N."/>
        </authorList>
    </citation>
    <scope>NUCLEOTIDE SEQUENCE</scope>
    <source>
        <strain evidence="3">NBRC 109709</strain>
    </source>
</reference>
<dbReference type="PROSITE" id="PS50994">
    <property type="entry name" value="INTEGRASE"/>
    <property type="match status" value="1"/>
</dbReference>
<dbReference type="Gene3D" id="1.10.340.70">
    <property type="match status" value="1"/>
</dbReference>
<dbReference type="GO" id="GO:0015074">
    <property type="term" value="P:DNA integration"/>
    <property type="evidence" value="ECO:0007669"/>
    <property type="project" value="InterPro"/>
</dbReference>
<keyword evidence="4" id="KW-1185">Reference proteome</keyword>
<accession>A0A9W6YGX8</accession>
<dbReference type="InterPro" id="IPR001584">
    <property type="entry name" value="Integrase_cat-core"/>
</dbReference>
<organism evidence="3 4">
    <name type="scientific">Phytophthora fragariaefolia</name>
    <dbReference type="NCBI Taxonomy" id="1490495"/>
    <lineage>
        <taxon>Eukaryota</taxon>
        <taxon>Sar</taxon>
        <taxon>Stramenopiles</taxon>
        <taxon>Oomycota</taxon>
        <taxon>Peronosporomycetes</taxon>
        <taxon>Peronosporales</taxon>
        <taxon>Peronosporaceae</taxon>
        <taxon>Phytophthora</taxon>
    </lineage>
</organism>